<reference evidence="1" key="3">
    <citation type="submission" date="2025-09" db="UniProtKB">
        <authorList>
            <consortium name="Ensembl"/>
        </authorList>
    </citation>
    <scope>IDENTIFICATION</scope>
</reference>
<proteinExistence type="predicted"/>
<organism evidence="1">
    <name type="scientific">Ovis aries</name>
    <name type="common">Sheep</name>
    <dbReference type="NCBI Taxonomy" id="9940"/>
    <lineage>
        <taxon>Eukaryota</taxon>
        <taxon>Metazoa</taxon>
        <taxon>Chordata</taxon>
        <taxon>Craniata</taxon>
        <taxon>Vertebrata</taxon>
        <taxon>Euteleostomi</taxon>
        <taxon>Mammalia</taxon>
        <taxon>Eutheria</taxon>
        <taxon>Laurasiatheria</taxon>
        <taxon>Artiodactyla</taxon>
        <taxon>Ruminantia</taxon>
        <taxon>Pecora</taxon>
        <taxon>Bovidae</taxon>
        <taxon>Caprinae</taxon>
        <taxon>Ovis</taxon>
    </lineage>
</organism>
<reference evidence="1" key="2">
    <citation type="submission" date="2025-08" db="UniProtKB">
        <authorList>
            <consortium name="Ensembl"/>
        </authorList>
    </citation>
    <scope>IDENTIFICATION</scope>
</reference>
<dbReference type="Ensembl" id="ENSOART00020017285.2">
    <property type="protein sequence ID" value="ENSOARP00020014262.2"/>
    <property type="gene ID" value="ENSOARG00020011333.2"/>
</dbReference>
<reference evidence="1" key="1">
    <citation type="submission" date="2020-11" db="EMBL/GenBank/DDBJ databases">
        <authorList>
            <person name="Davenport K.M."/>
            <person name="Bickhart D.M."/>
            <person name="Smith T.P.L."/>
            <person name="Murdoch B.M."/>
            <person name="Rosen B.D."/>
        </authorList>
    </citation>
    <scope>NUCLEOTIDE SEQUENCE [LARGE SCALE GENOMIC DNA]</scope>
    <source>
        <strain evidence="1">OAR_USU_Benz2616</strain>
    </source>
</reference>
<gene>
    <name evidence="1" type="primary">FGF22</name>
</gene>
<accession>A0AC11BIG9</accession>
<name>A0AC11BIG9_SHEEP</name>
<evidence type="ECO:0000313" key="1">
    <source>
        <dbReference type="Ensembl" id="ENSOARP00020014262.2"/>
    </source>
</evidence>
<protein>
    <submittedName>
        <fullName evidence="1">Fibroblast growth factor 22</fullName>
    </submittedName>
</protein>
<sequence>MAMRGRLWLGLVWLLLARAPGAAGTPNTPRRPRSYPHLEGDVRWRRLFSSTHFFLLVGPSGRVQGTRWRDNPDSVLEIRSIRVGVVALKAVHSGFYVAMNRLGRLYGSVPGAHRGEWLQYLRVSPLAPPRPAYVPGSGRSGRPEARGPHTATPPVHALPARPGLLSPRVSDSRSEIPGDA</sequence>